<evidence type="ECO:0000256" key="1">
    <source>
        <dbReference type="SAM" id="MobiDB-lite"/>
    </source>
</evidence>
<accession>E4X5Q8</accession>
<evidence type="ECO:0000313" key="3">
    <source>
        <dbReference type="Proteomes" id="UP000001307"/>
    </source>
</evidence>
<keyword evidence="3" id="KW-1185">Reference proteome</keyword>
<dbReference type="AlphaFoldDB" id="E4X5Q8"/>
<feature type="compositionally biased region" description="Pro residues" evidence="1">
    <location>
        <begin position="152"/>
        <end position="161"/>
    </location>
</feature>
<reference evidence="2" key="1">
    <citation type="journal article" date="2010" name="Science">
        <title>Plasticity of animal genome architecture unmasked by rapid evolution of a pelagic tunicate.</title>
        <authorList>
            <person name="Denoeud F."/>
            <person name="Henriet S."/>
            <person name="Mungpakdee S."/>
            <person name="Aury J.M."/>
            <person name="Da Silva C."/>
            <person name="Brinkmann H."/>
            <person name="Mikhaleva J."/>
            <person name="Olsen L.C."/>
            <person name="Jubin C."/>
            <person name="Canestro C."/>
            <person name="Bouquet J.M."/>
            <person name="Danks G."/>
            <person name="Poulain J."/>
            <person name="Campsteijn C."/>
            <person name="Adamski M."/>
            <person name="Cross I."/>
            <person name="Yadetie F."/>
            <person name="Muffato M."/>
            <person name="Louis A."/>
            <person name="Butcher S."/>
            <person name="Tsagkogeorga G."/>
            <person name="Konrad A."/>
            <person name="Singh S."/>
            <person name="Jensen M.F."/>
            <person name="Cong E.H."/>
            <person name="Eikeseth-Otteraa H."/>
            <person name="Noel B."/>
            <person name="Anthouard V."/>
            <person name="Porcel B.M."/>
            <person name="Kachouri-Lafond R."/>
            <person name="Nishino A."/>
            <person name="Ugolini M."/>
            <person name="Chourrout P."/>
            <person name="Nishida H."/>
            <person name="Aasland R."/>
            <person name="Huzurbazar S."/>
            <person name="Westhof E."/>
            <person name="Delsuc F."/>
            <person name="Lehrach H."/>
            <person name="Reinhardt R."/>
            <person name="Weissenbach J."/>
            <person name="Roy S.W."/>
            <person name="Artiguenave F."/>
            <person name="Postlethwait J.H."/>
            <person name="Manak J.R."/>
            <person name="Thompson E.M."/>
            <person name="Jaillon O."/>
            <person name="Du Pasquier L."/>
            <person name="Boudinot P."/>
            <person name="Liberles D.A."/>
            <person name="Volff J.N."/>
            <person name="Philippe H."/>
            <person name="Lenhard B."/>
            <person name="Roest Crollius H."/>
            <person name="Wincker P."/>
            <person name="Chourrout D."/>
        </authorList>
    </citation>
    <scope>NUCLEOTIDE SEQUENCE [LARGE SCALE GENOMIC DNA]</scope>
</reference>
<feature type="compositionally biased region" description="Acidic residues" evidence="1">
    <location>
        <begin position="166"/>
        <end position="180"/>
    </location>
</feature>
<feature type="compositionally biased region" description="Polar residues" evidence="1">
    <location>
        <begin position="1"/>
        <end position="11"/>
    </location>
</feature>
<gene>
    <name evidence="2" type="ORF">GSOID_T00002501001</name>
</gene>
<name>E4X5Q8_OIKDI</name>
<proteinExistence type="predicted"/>
<sequence length="180" mass="21140">MMDTENLNANRKYQEKEEMQKTQNAKDEDVEMRSDDETGNSSAEDSDEPCGEELEKMVDEYEKQRERRKPILKELFGKRAGNCELTEEELRAAFAERKKYARDLRTFHWINPETNKFYLLPVDRKSEQHFSRFRKELKVCKQESKPGIYLSLPPPPDPETPPSSESDGDMEEIAEDIFPL</sequence>
<dbReference type="InParanoid" id="E4X5Q8"/>
<feature type="compositionally biased region" description="Basic and acidic residues" evidence="1">
    <location>
        <begin position="12"/>
        <end position="36"/>
    </location>
</feature>
<feature type="region of interest" description="Disordered" evidence="1">
    <location>
        <begin position="1"/>
        <end position="53"/>
    </location>
</feature>
<feature type="region of interest" description="Disordered" evidence="1">
    <location>
        <begin position="145"/>
        <end position="180"/>
    </location>
</feature>
<evidence type="ECO:0000313" key="2">
    <source>
        <dbReference type="EMBL" id="CBY07522.1"/>
    </source>
</evidence>
<dbReference type="Proteomes" id="UP000001307">
    <property type="component" value="Unassembled WGS sequence"/>
</dbReference>
<organism evidence="2">
    <name type="scientific">Oikopleura dioica</name>
    <name type="common">Tunicate</name>
    <dbReference type="NCBI Taxonomy" id="34765"/>
    <lineage>
        <taxon>Eukaryota</taxon>
        <taxon>Metazoa</taxon>
        <taxon>Chordata</taxon>
        <taxon>Tunicata</taxon>
        <taxon>Appendicularia</taxon>
        <taxon>Copelata</taxon>
        <taxon>Oikopleuridae</taxon>
        <taxon>Oikopleura</taxon>
    </lineage>
</organism>
<dbReference type="EMBL" id="FN653026">
    <property type="protein sequence ID" value="CBY07522.1"/>
    <property type="molecule type" value="Genomic_DNA"/>
</dbReference>
<protein>
    <submittedName>
        <fullName evidence="2">Uncharacterized protein</fullName>
    </submittedName>
</protein>